<dbReference type="InterPro" id="IPR013222">
    <property type="entry name" value="Glyco_hyd_98_carb-bd"/>
</dbReference>
<dbReference type="Pfam" id="PF00754">
    <property type="entry name" value="F5_F8_type_C"/>
    <property type="match status" value="2"/>
</dbReference>
<dbReference type="Gene3D" id="2.60.40.10">
    <property type="entry name" value="Immunoglobulins"/>
    <property type="match status" value="3"/>
</dbReference>
<dbReference type="Pfam" id="PF13402">
    <property type="entry name" value="Peptidase_M60"/>
    <property type="match status" value="1"/>
</dbReference>
<evidence type="ECO:0000256" key="1">
    <source>
        <dbReference type="SAM" id="SignalP"/>
    </source>
</evidence>
<evidence type="ECO:0000313" key="4">
    <source>
        <dbReference type="Proteomes" id="UP000187465"/>
    </source>
</evidence>
<dbReference type="InterPro" id="IPR000421">
    <property type="entry name" value="FA58C"/>
</dbReference>
<dbReference type="EMBL" id="MKQP01000023">
    <property type="protein sequence ID" value="OMD30935.1"/>
    <property type="molecule type" value="Genomic_DNA"/>
</dbReference>
<dbReference type="Pfam" id="PF07554">
    <property type="entry name" value="FIVAR"/>
    <property type="match status" value="1"/>
</dbReference>
<feature type="chain" id="PRO_5039559941" description="Peptidase M60 domain-containing protein" evidence="1">
    <location>
        <begin position="22"/>
        <end position="1937"/>
    </location>
</feature>
<dbReference type="Gene3D" id="1.10.390.30">
    <property type="entry name" value="Peptidase M60, enhancin-like domain 3"/>
    <property type="match status" value="1"/>
</dbReference>
<dbReference type="Pfam" id="PF16403">
    <property type="entry name" value="Bact_surface_Ig-like"/>
    <property type="match status" value="3"/>
</dbReference>
<dbReference type="SMART" id="SM00776">
    <property type="entry name" value="NPCBM"/>
    <property type="match status" value="3"/>
</dbReference>
<dbReference type="InterPro" id="IPR031161">
    <property type="entry name" value="Peptidase_M60_dom"/>
</dbReference>
<feature type="signal peptide" evidence="1">
    <location>
        <begin position="1"/>
        <end position="21"/>
    </location>
</feature>
<dbReference type="Proteomes" id="UP000187465">
    <property type="component" value="Unassembled WGS sequence"/>
</dbReference>
<dbReference type="Gene3D" id="3.40.390.80">
    <property type="entry name" value="Peptidase M60, enhancin-like domain 2"/>
    <property type="match status" value="1"/>
</dbReference>
<dbReference type="Gene3D" id="1.20.1270.90">
    <property type="entry name" value="AF1782-like"/>
    <property type="match status" value="1"/>
</dbReference>
<dbReference type="PROSITE" id="PS51723">
    <property type="entry name" value="PEPTIDASE_M60"/>
    <property type="match status" value="1"/>
</dbReference>
<accession>A0A1R0X8G8</accession>
<dbReference type="RefSeq" id="WP_076179237.1">
    <property type="nucleotide sequence ID" value="NZ_MKQP01000023.1"/>
</dbReference>
<name>A0A1R0X8G8_9BACL</name>
<dbReference type="Gene3D" id="2.60.120.1250">
    <property type="entry name" value="Peptidase M60, enhancin-like domain 1"/>
    <property type="match status" value="1"/>
</dbReference>
<dbReference type="InterPro" id="IPR032675">
    <property type="entry name" value="LRR_dom_sf"/>
</dbReference>
<feature type="domain" description="Peptidase M60" evidence="2">
    <location>
        <begin position="523"/>
        <end position="844"/>
    </location>
</feature>
<dbReference type="Gene3D" id="2.60.120.1060">
    <property type="entry name" value="NPCBM/NEW2 domain"/>
    <property type="match status" value="3"/>
</dbReference>
<dbReference type="SUPFAM" id="SSF49785">
    <property type="entry name" value="Galactose-binding domain-like"/>
    <property type="match status" value="5"/>
</dbReference>
<reference evidence="3 4" key="1">
    <citation type="submission" date="2016-10" db="EMBL/GenBank/DDBJ databases">
        <title>Paenibacillus species isolates.</title>
        <authorList>
            <person name="Beno S.M."/>
        </authorList>
    </citation>
    <scope>NUCLEOTIDE SEQUENCE [LARGE SCALE GENOMIC DNA]</scope>
    <source>
        <strain evidence="3 4">FSL H7-0604</strain>
    </source>
</reference>
<evidence type="ECO:0000313" key="3">
    <source>
        <dbReference type="EMBL" id="OMD30935.1"/>
    </source>
</evidence>
<protein>
    <recommendedName>
        <fullName evidence="2">Peptidase M60 domain-containing protein</fullName>
    </recommendedName>
</protein>
<dbReference type="Pfam" id="PF08305">
    <property type="entry name" value="NPCBM"/>
    <property type="match status" value="3"/>
</dbReference>
<comment type="caution">
    <text evidence="3">The sequence shown here is derived from an EMBL/GenBank/DDBJ whole genome shotgun (WGS) entry which is preliminary data.</text>
</comment>
<sequence>MKKMIAIATSAAMLASFSSEAGYALASEASKVNVTKTVAQSKVNLLSNASVIPFELYGKDALNAYNEVFRMNPANIKSITNNGGNYSGSPIAKAMDGDMSTHWETGKPNSSTFTNEVVFVFNESAELNRMVYAARQSGARGKGFAQEFDIYGSTTDAGDFTLVSSGEYTGSTGDVVEIQFAPTAFKRLKFVFKKANQDWASAAEFSFYKEDSVSAKMKNLFTDDTLSQVSTAFDTAEKLTALENEVQAHPLYAQFKEEIENAKILLENHQVEVTAAKVSKLKGYGTAYENAYSQAYRMPNANVSKVTVNGGSYPGTKPEYMLDDQPTTHWETNKNNDASFTNEVVFELAQAEVLDRVAFLARDNRKGFPEAFEIYASETSKGETFQLVSSGTAISTNDFLEFKFEPTKFKRLKFKFTKANINRPFAAEFRFYTEDKVSEAVNGIFTDGTMSAVVSAYNNVAKINELEEAAKVHPLYPILKDSLELAKKLVNGEVQIEGTIIEAEQRGDMKKHAQQNLRIGFGTNNQPTGLAAMPGETINVYVDAASGDKLPSLIFSQQEGAWNSWARGVQLRAGKNTITVPEITTTSAYAHDVTKGGTVYIVNPYTAEEQGKAPLIRFEGLEKIPFMTKTTDPEQFRTFLTTYKQRLDEDKAAHPNVQDRKLIDVVEMASDHVIFTGTATEAYNKFITQGNNPLDTVTGYDTWMKSIFSFYGLDGSSEIHDAKLIRENIRLMQPYGAMYAAGDHTGIQLGTVGTMLGDFNKAYPGWGLNHEIGHRLAMGEREYGEVTNNMVSMFMSVAANSIDNRIPYESDIYKYVLEENKVVMNQQGLFAQLGAYWQLELAHPGYWTELTKLYRERKVTLTNGDNSKQQYLVEFSSEVLGLDLSSYFARHGFTVNPETKAKVAKYPAPQKLWYLNNSVINYEGTGIADKNLAIKVNITPNTTARTNTLSFSIDKELKQDFLGYEVYRNDVLVGFTGTDQFVDQNVDASINYTYKIVGYDKKLNPLKPVQVKAFKPALSVEDQLTLKLNQTFDPMSYVKAANYLGNDITADVSLKANNVDVTQKGNYEIVYEVKSEGVTETKTTQVTVTSDYAYISDLNANSVVVGWGELRKDKAVSGGIITLVRQGLAATYAKGIGVHANSEVVYDIEGKGYDFFESYIGIDQAMKGKPSSATFAVYVDGEQKFESDVFRAGTEHQFVKIPVTGAREVKLVTTDAKDGNASDHTVWADAKFSNNSSKPTITVPEETTFVKLNSEFDVLSDVTAFDTEDGNLIGAVEVQSNGFTSSKTGTYNVEFSVTDSDGNSAVQARKIVVYSASKYLSDIDWQSAKTDYNVVRKDKASSNNPIKLLVNGEVKEFAKGLGTHASSEIVYNLAGANYEYFETYVGVDRNIPEQSNSSVIFKIFADGAEVYNSGLMKFGTEAKLARIPVKGVSELKLVLDNAGNGNASDHGDFADAKFMILNNTPEFTIPKSVSTKVDQAIDINESYSAMDSEDGDLTAQVKVTGLEQVNFNRAGKYPITYTVTDSDGNTTTKIRTIAVVDMTDFTYLTDYDWNSTQNSYTAPLKDKSISANTLRLTDENNQVVSYERGIGAHSNSTIVYDLSDKNVDYFTSYVGVDRQMYGSVGSVSFEVFVDGEKKFDSGVMGSRDPQKFIELDINEAKELKLVVTDGGNGNGSDHATWGGAKLHFANGDHLFTRDLEQAIAAAKAISLEGFTPESIAAFTSSLSIAETVLVNSSVTQSEVDEAVAALQQATEGLVQIDLTQVITVADPYLSASIKTTLGVTGELTLGDMYSLTTLTSETRRVRSLEGLQYAKSLETLDITGNEITDFSPLQGLTKLTSLLADPQVVEVGEFKGPVVEVANLVKGLDGSKVIPNSAGVRNTRTSKEIVFDMKEWAANPDVFTIDLSNEEKGTYMLGLTYQVAGNLVQIISFINNN</sequence>
<dbReference type="Gene3D" id="2.60.120.260">
    <property type="entry name" value="Galactose-binding domain-like"/>
    <property type="match status" value="2"/>
</dbReference>
<gene>
    <name evidence="3" type="ORF">BJP51_00880</name>
</gene>
<dbReference type="InterPro" id="IPR013783">
    <property type="entry name" value="Ig-like_fold"/>
</dbReference>
<dbReference type="InterPro" id="IPR042279">
    <property type="entry name" value="Pep_M60_3"/>
</dbReference>
<evidence type="ECO:0000259" key="2">
    <source>
        <dbReference type="PROSITE" id="PS51723"/>
    </source>
</evidence>
<keyword evidence="1" id="KW-0732">Signal</keyword>
<dbReference type="SUPFAM" id="SSF52058">
    <property type="entry name" value="L domain-like"/>
    <property type="match status" value="1"/>
</dbReference>
<dbReference type="SMART" id="SM01276">
    <property type="entry name" value="M60-like"/>
    <property type="match status" value="1"/>
</dbReference>
<dbReference type="InterPro" id="IPR038637">
    <property type="entry name" value="NPCBM_sf"/>
</dbReference>
<proteinExistence type="predicted"/>
<organism evidence="3 4">
    <name type="scientific">Paenibacillus odorifer</name>
    <dbReference type="NCBI Taxonomy" id="189426"/>
    <lineage>
        <taxon>Bacteria</taxon>
        <taxon>Bacillati</taxon>
        <taxon>Bacillota</taxon>
        <taxon>Bacilli</taxon>
        <taxon>Bacillales</taxon>
        <taxon>Paenibacillaceae</taxon>
        <taxon>Paenibacillus</taxon>
    </lineage>
</organism>
<dbReference type="InterPro" id="IPR008979">
    <property type="entry name" value="Galactose-bd-like_sf"/>
</dbReference>
<dbReference type="InterPro" id="IPR001611">
    <property type="entry name" value="Leu-rich_rpt"/>
</dbReference>
<dbReference type="InterPro" id="IPR032179">
    <property type="entry name" value="Cry22Aa_Ig-like"/>
</dbReference>
<dbReference type="PROSITE" id="PS51450">
    <property type="entry name" value="LRR"/>
    <property type="match status" value="1"/>
</dbReference>
<dbReference type="Gene3D" id="3.80.10.10">
    <property type="entry name" value="Ribonuclease Inhibitor"/>
    <property type="match status" value="1"/>
</dbReference>